<reference evidence="2 4" key="2">
    <citation type="journal article" date="2013" name="Nature">
        <title>Insights into bilaterian evolution from three spiralian genomes.</title>
        <authorList>
            <person name="Simakov O."/>
            <person name="Marletaz F."/>
            <person name="Cho S.J."/>
            <person name="Edsinger-Gonzales E."/>
            <person name="Havlak P."/>
            <person name="Hellsten U."/>
            <person name="Kuo D.H."/>
            <person name="Larsson T."/>
            <person name="Lv J."/>
            <person name="Arendt D."/>
            <person name="Savage R."/>
            <person name="Osoegawa K."/>
            <person name="de Jong P."/>
            <person name="Grimwood J."/>
            <person name="Chapman J.A."/>
            <person name="Shapiro H."/>
            <person name="Aerts A."/>
            <person name="Otillar R.P."/>
            <person name="Terry A.Y."/>
            <person name="Boore J.L."/>
            <person name="Grigoriev I.V."/>
            <person name="Lindberg D.R."/>
            <person name="Seaver E.C."/>
            <person name="Weisblat D.A."/>
            <person name="Putnam N.H."/>
            <person name="Rokhsar D.S."/>
        </authorList>
    </citation>
    <scope>NUCLEOTIDE SEQUENCE</scope>
</reference>
<keyword evidence="4" id="KW-1185">Reference proteome</keyword>
<keyword evidence="1" id="KW-0812">Transmembrane</keyword>
<proteinExistence type="predicted"/>
<keyword evidence="1" id="KW-0472">Membrane</keyword>
<evidence type="ECO:0000313" key="2">
    <source>
        <dbReference type="EMBL" id="ESO05049.1"/>
    </source>
</evidence>
<organism evidence="3 4">
    <name type="scientific">Helobdella robusta</name>
    <name type="common">Californian leech</name>
    <dbReference type="NCBI Taxonomy" id="6412"/>
    <lineage>
        <taxon>Eukaryota</taxon>
        <taxon>Metazoa</taxon>
        <taxon>Spiralia</taxon>
        <taxon>Lophotrochozoa</taxon>
        <taxon>Annelida</taxon>
        <taxon>Clitellata</taxon>
        <taxon>Hirudinea</taxon>
        <taxon>Rhynchobdellida</taxon>
        <taxon>Glossiphoniidae</taxon>
        <taxon>Helobdella</taxon>
    </lineage>
</organism>
<reference evidence="4" key="1">
    <citation type="submission" date="2012-12" db="EMBL/GenBank/DDBJ databases">
        <authorList>
            <person name="Hellsten U."/>
            <person name="Grimwood J."/>
            <person name="Chapman J.A."/>
            <person name="Shapiro H."/>
            <person name="Aerts A."/>
            <person name="Otillar R.P."/>
            <person name="Terry A.Y."/>
            <person name="Boore J.L."/>
            <person name="Simakov O."/>
            <person name="Marletaz F."/>
            <person name="Cho S.-J."/>
            <person name="Edsinger-Gonzales E."/>
            <person name="Havlak P."/>
            <person name="Kuo D.-H."/>
            <person name="Larsson T."/>
            <person name="Lv J."/>
            <person name="Arendt D."/>
            <person name="Savage R."/>
            <person name="Osoegawa K."/>
            <person name="de Jong P."/>
            <person name="Lindberg D.R."/>
            <person name="Seaver E.C."/>
            <person name="Weisblat D.A."/>
            <person name="Putnam N.H."/>
            <person name="Grigoriev I.V."/>
            <person name="Rokhsar D.S."/>
        </authorList>
    </citation>
    <scope>NUCLEOTIDE SEQUENCE</scope>
</reference>
<dbReference type="GeneID" id="20203896"/>
<dbReference type="EMBL" id="AMQM01004032">
    <property type="status" value="NOT_ANNOTATED_CDS"/>
    <property type="molecule type" value="Genomic_DNA"/>
</dbReference>
<dbReference type="CTD" id="20203896"/>
<evidence type="ECO:0000313" key="4">
    <source>
        <dbReference type="Proteomes" id="UP000015101"/>
    </source>
</evidence>
<dbReference type="HOGENOM" id="CLU_1995066_0_0_1"/>
<keyword evidence="1" id="KW-1133">Transmembrane helix</keyword>
<dbReference type="KEGG" id="hro:HELRODRAFT_172063"/>
<feature type="transmembrane region" description="Helical" evidence="1">
    <location>
        <begin position="6"/>
        <end position="27"/>
    </location>
</feature>
<sequence>MPLYNIFVVVLINILALKIMNQVVILFRRDTNIKLDLDCEYKIKLSRWKGDSYGMPYADCTLRQKAEQKTSAVKYEIFGMLALSVFLMETVVSSSVKAGISLPCGFSIGTEYVQNDMHVRENCFS</sequence>
<evidence type="ECO:0000256" key="1">
    <source>
        <dbReference type="SAM" id="Phobius"/>
    </source>
</evidence>
<evidence type="ECO:0000313" key="3">
    <source>
        <dbReference type="EnsemblMetazoa" id="HelroP172063"/>
    </source>
</evidence>
<accession>T1F4Z7</accession>
<dbReference type="Proteomes" id="UP000015101">
    <property type="component" value="Unassembled WGS sequence"/>
</dbReference>
<gene>
    <name evidence="3" type="primary">20203896</name>
    <name evidence="2" type="ORF">HELRODRAFT_172063</name>
</gene>
<protein>
    <submittedName>
        <fullName evidence="2 3">Uncharacterized protein</fullName>
    </submittedName>
</protein>
<dbReference type="EnsemblMetazoa" id="HelroT172063">
    <property type="protein sequence ID" value="HelroP172063"/>
    <property type="gene ID" value="HelroG172063"/>
</dbReference>
<dbReference type="RefSeq" id="XP_009016982.1">
    <property type="nucleotide sequence ID" value="XM_009018734.1"/>
</dbReference>
<reference evidence="3" key="3">
    <citation type="submission" date="2015-06" db="UniProtKB">
        <authorList>
            <consortium name="EnsemblMetazoa"/>
        </authorList>
    </citation>
    <scope>IDENTIFICATION</scope>
</reference>
<dbReference type="EMBL" id="KB096411">
    <property type="protein sequence ID" value="ESO05049.1"/>
    <property type="molecule type" value="Genomic_DNA"/>
</dbReference>
<dbReference type="InParanoid" id="T1F4Z7"/>
<name>T1F4Z7_HELRO</name>
<dbReference type="AlphaFoldDB" id="T1F4Z7"/>